<dbReference type="PANTHER" id="PTHR23513:SF9">
    <property type="entry name" value="ENTEROBACTIN EXPORTER ENTS"/>
    <property type="match status" value="1"/>
</dbReference>
<feature type="transmembrane region" description="Helical" evidence="9">
    <location>
        <begin position="116"/>
        <end position="135"/>
    </location>
</feature>
<dbReference type="PANTHER" id="PTHR23513">
    <property type="entry name" value="INTEGRAL MEMBRANE EFFLUX PROTEIN-RELATED"/>
    <property type="match status" value="1"/>
</dbReference>
<protein>
    <recommendedName>
        <fullName evidence="8">Multidrug efflux pump Tap</fullName>
    </recommendedName>
</protein>
<feature type="transmembrane region" description="Helical" evidence="9">
    <location>
        <begin position="327"/>
        <end position="349"/>
    </location>
</feature>
<evidence type="ECO:0000256" key="1">
    <source>
        <dbReference type="ARBA" id="ARBA00004651"/>
    </source>
</evidence>
<dbReference type="RefSeq" id="WP_207333759.1">
    <property type="nucleotide sequence ID" value="NZ_JAFMYU010000001.1"/>
</dbReference>
<dbReference type="AlphaFoldDB" id="A0A939FZJ2"/>
<dbReference type="Proteomes" id="UP000664795">
    <property type="component" value="Unassembled WGS sequence"/>
</dbReference>
<dbReference type="EMBL" id="JAFMYU010000001">
    <property type="protein sequence ID" value="MBO0929622.1"/>
    <property type="molecule type" value="Genomic_DNA"/>
</dbReference>
<comment type="subcellular location">
    <subcellularLocation>
        <location evidence="1">Cell membrane</location>
        <topology evidence="1">Multi-pass membrane protein</topology>
    </subcellularLocation>
</comment>
<evidence type="ECO:0000259" key="10">
    <source>
        <dbReference type="PROSITE" id="PS50850"/>
    </source>
</evidence>
<reference evidence="11 12" key="1">
    <citation type="submission" date="2021-03" db="EMBL/GenBank/DDBJ databases">
        <title>Fibrella sp. HMF5036 genome sequencing and assembly.</title>
        <authorList>
            <person name="Kang H."/>
            <person name="Kim H."/>
            <person name="Bae S."/>
            <person name="Joh K."/>
        </authorList>
    </citation>
    <scope>NUCLEOTIDE SEQUENCE [LARGE SCALE GENOMIC DNA]</scope>
    <source>
        <strain evidence="11 12">HMF5036</strain>
    </source>
</reference>
<evidence type="ECO:0000313" key="11">
    <source>
        <dbReference type="EMBL" id="MBO0929622.1"/>
    </source>
</evidence>
<dbReference type="PROSITE" id="PS50850">
    <property type="entry name" value="MFS"/>
    <property type="match status" value="1"/>
</dbReference>
<comment type="caution">
    <text evidence="11">The sequence shown here is derived from an EMBL/GenBank/DDBJ whole genome shotgun (WGS) entry which is preliminary data.</text>
</comment>
<evidence type="ECO:0000256" key="3">
    <source>
        <dbReference type="ARBA" id="ARBA00022475"/>
    </source>
</evidence>
<proteinExistence type="inferred from homology"/>
<evidence type="ECO:0000256" key="6">
    <source>
        <dbReference type="ARBA" id="ARBA00023136"/>
    </source>
</evidence>
<keyword evidence="5 9" id="KW-1133">Transmembrane helix</keyword>
<dbReference type="Gene3D" id="1.20.1250.20">
    <property type="entry name" value="MFS general substrate transporter like domains"/>
    <property type="match status" value="1"/>
</dbReference>
<evidence type="ECO:0000256" key="7">
    <source>
        <dbReference type="ARBA" id="ARBA00038075"/>
    </source>
</evidence>
<feature type="transmembrane region" description="Helical" evidence="9">
    <location>
        <begin position="405"/>
        <end position="431"/>
    </location>
</feature>
<sequence length="443" mass="47129">MTTPVPPPHDAYAALRVPDFRYYVLNSFLITATLLIQEVVVGYELYKLTHDPLALGLIGLAEAIPFILLSLFGGHLADRRDKKRILQISLLVIMLGSVVLYLAFRPSVVGQLSQAARLVVIYGVLMLIGTARGFYSPASSSLKPFLVPRELYANSATWSSSFWQAGAIAGPGVAGFLYAALGFDNTLLVVIGLYLVCFVFLSLIKRQTAPTLPNSASASLGLWASLREGFAFVFGNRIVLYAISLDLFSVLFGGVVAILPIFAEDILRVDAAGWSFLGIAPVLSNGQLIVPPAVVLGFLRAAPSVGAVVTMLALAKFPPTVNAWRNMLLAVAGFGVATLVFAVSTNFYLSLAMLALTGAFDSVSVIIRQTIMQLLPPDHLRGRVAAVNGIFVSSSNEIGAFESGVAASLLGTIPSVVAGGVVTLLVVGYIYTRSKDLFGIRLT</sequence>
<feature type="domain" description="Major facilitator superfamily (MFS) profile" evidence="10">
    <location>
        <begin position="1"/>
        <end position="435"/>
    </location>
</feature>
<feature type="transmembrane region" description="Helical" evidence="9">
    <location>
        <begin position="20"/>
        <end position="41"/>
    </location>
</feature>
<evidence type="ECO:0000256" key="5">
    <source>
        <dbReference type="ARBA" id="ARBA00022989"/>
    </source>
</evidence>
<feature type="transmembrane region" description="Helical" evidence="9">
    <location>
        <begin position="85"/>
        <end position="104"/>
    </location>
</feature>
<gene>
    <name evidence="11" type="ORF">J2I48_01385</name>
</gene>
<dbReference type="GO" id="GO:0005886">
    <property type="term" value="C:plasma membrane"/>
    <property type="evidence" value="ECO:0007669"/>
    <property type="project" value="UniProtKB-SubCell"/>
</dbReference>
<evidence type="ECO:0000313" key="12">
    <source>
        <dbReference type="Proteomes" id="UP000664795"/>
    </source>
</evidence>
<organism evidence="11 12">
    <name type="scientific">Fibrella aquatilis</name>
    <dbReference type="NCBI Taxonomy" id="2817059"/>
    <lineage>
        <taxon>Bacteria</taxon>
        <taxon>Pseudomonadati</taxon>
        <taxon>Bacteroidota</taxon>
        <taxon>Cytophagia</taxon>
        <taxon>Cytophagales</taxon>
        <taxon>Spirosomataceae</taxon>
        <taxon>Fibrella</taxon>
    </lineage>
</organism>
<dbReference type="CDD" id="cd06173">
    <property type="entry name" value="MFS_MefA_like"/>
    <property type="match status" value="1"/>
</dbReference>
<feature type="transmembrane region" description="Helical" evidence="9">
    <location>
        <begin position="238"/>
        <end position="259"/>
    </location>
</feature>
<keyword evidence="3" id="KW-1003">Cell membrane</keyword>
<dbReference type="InterPro" id="IPR011701">
    <property type="entry name" value="MFS"/>
</dbReference>
<keyword evidence="6 9" id="KW-0472">Membrane</keyword>
<feature type="transmembrane region" description="Helical" evidence="9">
    <location>
        <begin position="53"/>
        <end position="73"/>
    </location>
</feature>
<feature type="transmembrane region" description="Helical" evidence="9">
    <location>
        <begin position="187"/>
        <end position="204"/>
    </location>
</feature>
<feature type="transmembrane region" description="Helical" evidence="9">
    <location>
        <begin position="161"/>
        <end position="180"/>
    </location>
</feature>
<name>A0A939FZJ2_9BACT</name>
<accession>A0A939FZJ2</accession>
<dbReference type="InterPro" id="IPR020846">
    <property type="entry name" value="MFS_dom"/>
</dbReference>
<feature type="transmembrane region" description="Helical" evidence="9">
    <location>
        <begin position="296"/>
        <end position="315"/>
    </location>
</feature>
<keyword evidence="4 9" id="KW-0812">Transmembrane</keyword>
<dbReference type="SUPFAM" id="SSF103473">
    <property type="entry name" value="MFS general substrate transporter"/>
    <property type="match status" value="1"/>
</dbReference>
<dbReference type="Pfam" id="PF07690">
    <property type="entry name" value="MFS_1"/>
    <property type="match status" value="1"/>
</dbReference>
<dbReference type="InterPro" id="IPR036259">
    <property type="entry name" value="MFS_trans_sf"/>
</dbReference>
<keyword evidence="12" id="KW-1185">Reference proteome</keyword>
<comment type="similarity">
    <text evidence="7">Belongs to the major facilitator superfamily. Drug:H(+) antiporter-3 (DHA3) (TC 2.A.1.21) family.</text>
</comment>
<evidence type="ECO:0000256" key="8">
    <source>
        <dbReference type="ARBA" id="ARBA00040914"/>
    </source>
</evidence>
<dbReference type="GO" id="GO:0022857">
    <property type="term" value="F:transmembrane transporter activity"/>
    <property type="evidence" value="ECO:0007669"/>
    <property type="project" value="InterPro"/>
</dbReference>
<evidence type="ECO:0000256" key="4">
    <source>
        <dbReference type="ARBA" id="ARBA00022692"/>
    </source>
</evidence>
<keyword evidence="2" id="KW-0813">Transport</keyword>
<evidence type="ECO:0000256" key="2">
    <source>
        <dbReference type="ARBA" id="ARBA00022448"/>
    </source>
</evidence>
<evidence type="ECO:0000256" key="9">
    <source>
        <dbReference type="SAM" id="Phobius"/>
    </source>
</evidence>